<evidence type="ECO:0000313" key="4">
    <source>
        <dbReference type="EMBL" id="ABT16636.1"/>
    </source>
</evidence>
<dbReference type="SUPFAM" id="SSF55945">
    <property type="entry name" value="TATA-box binding protein-like"/>
    <property type="match status" value="1"/>
</dbReference>
<evidence type="ECO:0000256" key="1">
    <source>
        <dbReference type="ARBA" id="ARBA00005560"/>
    </source>
</evidence>
<comment type="similarity">
    <text evidence="1">Belongs to the TBP family.</text>
</comment>
<dbReference type="SMR" id="A7K9B2"/>
<dbReference type="Pfam" id="PF00352">
    <property type="entry name" value="TBP"/>
    <property type="match status" value="1"/>
</dbReference>
<dbReference type="Proteomes" id="UP000202420">
    <property type="component" value="Segment"/>
</dbReference>
<gene>
    <name evidence="4" type="primary">Z502R</name>
    <name evidence="4" type="ORF">ATCV1_Z502R</name>
</gene>
<proteinExistence type="inferred from homology"/>
<organism evidence="4 5">
    <name type="scientific">Chlorovirus heliozoae</name>
    <dbReference type="NCBI Taxonomy" id="322019"/>
    <lineage>
        <taxon>Viruses</taxon>
        <taxon>Varidnaviria</taxon>
        <taxon>Bamfordvirae</taxon>
        <taxon>Nucleocytoviricota</taxon>
        <taxon>Megaviricetes</taxon>
        <taxon>Algavirales</taxon>
        <taxon>Phycodnaviridae</taxon>
        <taxon>Chlorovirus</taxon>
    </lineage>
</organism>
<dbReference type="RefSeq" id="YP_001426983.1">
    <property type="nucleotide sequence ID" value="NC_008724.1"/>
</dbReference>
<dbReference type="EMBL" id="EF101928">
    <property type="protein sequence ID" value="ABT16636.1"/>
    <property type="molecule type" value="Genomic_DNA"/>
</dbReference>
<name>A7K9B2_9PHYC</name>
<sequence length="285" mass="31843">MLTYTYHTDSLFKLNMEHLSAEFMSMFNSMASLKTTRVFPTPIQLSTMTLSGKYNNGDTPLPVDVIRKAMTGIVTEDGLQLAVPKVVKHRDPAARNTNMRKFDHQVSFNLGTSSMKVFYNGALHGTGFSSIDDFMTMAALVAKQILNITGIELEVADVSTNLINMSTSTVDALWRPVKFNMKHLAAAFERKGVQSYFNPEQHPAVKVLLSDSKKKLCTAFVFPTGSISIFGSKEPKHIAQIYRTLFEVMDANFELAQVCDLRKTTLKTRLDISHGYPSSSVRLLR</sequence>
<reference evidence="4 5" key="1">
    <citation type="submission" date="2006-09" db="EMBL/GenBank/DDBJ databases">
        <title>Sequence and annotation of the 288-kb ATCV-1 virus that infects an endosymbiotic Chlorella strain of the heliozoon Acanthocystis turfacea.</title>
        <authorList>
            <person name="Fitzgerald L.A."/>
            <person name="Graves M.V."/>
            <person name="Li X."/>
            <person name="Pfitzner A.J.P."/>
            <person name="Hartigan J."/>
            <person name="Van Etten J.L."/>
        </authorList>
    </citation>
    <scope>NUCLEOTIDE SEQUENCE [LARGE SCALE GENOMIC DNA]</scope>
    <source>
        <strain evidence="4 5">ATCV-1</strain>
    </source>
</reference>
<dbReference type="GeneID" id="5470862"/>
<dbReference type="GO" id="GO:0003677">
    <property type="term" value="F:DNA binding"/>
    <property type="evidence" value="ECO:0007669"/>
    <property type="project" value="UniProtKB-KW"/>
</dbReference>
<protein>
    <submittedName>
        <fullName evidence="4">Uncharacterized protein Z502R</fullName>
    </submittedName>
</protein>
<evidence type="ECO:0000256" key="2">
    <source>
        <dbReference type="ARBA" id="ARBA00023125"/>
    </source>
</evidence>
<keyword evidence="3" id="KW-0804">Transcription</keyword>
<accession>A7K9B2</accession>
<dbReference type="InterPro" id="IPR000814">
    <property type="entry name" value="TBP"/>
</dbReference>
<dbReference type="GO" id="GO:0006352">
    <property type="term" value="P:DNA-templated transcription initiation"/>
    <property type="evidence" value="ECO:0007669"/>
    <property type="project" value="InterPro"/>
</dbReference>
<keyword evidence="2" id="KW-0238">DNA-binding</keyword>
<evidence type="ECO:0000313" key="5">
    <source>
        <dbReference type="Proteomes" id="UP000202420"/>
    </source>
</evidence>
<dbReference type="InterPro" id="IPR012295">
    <property type="entry name" value="TBP_dom_sf"/>
</dbReference>
<keyword evidence="5" id="KW-1185">Reference proteome</keyword>
<dbReference type="KEGG" id="vg:5470862"/>
<evidence type="ECO:0000256" key="3">
    <source>
        <dbReference type="ARBA" id="ARBA00023163"/>
    </source>
</evidence>
<dbReference type="Gene3D" id="3.30.310.10">
    <property type="entry name" value="TATA-Binding Protein"/>
    <property type="match status" value="1"/>
</dbReference>